<dbReference type="EMBL" id="JAQQWN010000002">
    <property type="protein sequence ID" value="KAK8094801.1"/>
    <property type="molecule type" value="Genomic_DNA"/>
</dbReference>
<protein>
    <submittedName>
        <fullName evidence="1">Uncharacterized protein</fullName>
    </submittedName>
</protein>
<dbReference type="RefSeq" id="XP_066675574.1">
    <property type="nucleotide sequence ID" value="XM_066805801.1"/>
</dbReference>
<dbReference type="GeneID" id="92038861"/>
<name>A0ABR1XDU0_9PEZI</name>
<evidence type="ECO:0000313" key="2">
    <source>
        <dbReference type="Proteomes" id="UP001433268"/>
    </source>
</evidence>
<accession>A0ABR1XDU0</accession>
<proteinExistence type="predicted"/>
<sequence>MERSHFAKPRSFCEEQACRMEKLDDRIKSQVLLHKQDALRLGKDLVLVLFSHGAECTYLSRYFPSIAPEFRTWLDVQQLAKANTFRSQPPALKTCLTLCGYHWMDLSCGTSRVTGEDHEGKERHANAHNADINACMTIALLERILDPQHRERLAQKQAMQAIVHSSETPPPENPLPLLLSPQTYNGFQNV</sequence>
<organism evidence="1 2">
    <name type="scientific">Apiospora hydei</name>
    <dbReference type="NCBI Taxonomy" id="1337664"/>
    <lineage>
        <taxon>Eukaryota</taxon>
        <taxon>Fungi</taxon>
        <taxon>Dikarya</taxon>
        <taxon>Ascomycota</taxon>
        <taxon>Pezizomycotina</taxon>
        <taxon>Sordariomycetes</taxon>
        <taxon>Xylariomycetidae</taxon>
        <taxon>Amphisphaeriales</taxon>
        <taxon>Apiosporaceae</taxon>
        <taxon>Apiospora</taxon>
    </lineage>
</organism>
<comment type="caution">
    <text evidence="1">The sequence shown here is derived from an EMBL/GenBank/DDBJ whole genome shotgun (WGS) entry which is preliminary data.</text>
</comment>
<gene>
    <name evidence="1" type="ORF">PG997_001486</name>
</gene>
<evidence type="ECO:0000313" key="1">
    <source>
        <dbReference type="EMBL" id="KAK8094801.1"/>
    </source>
</evidence>
<dbReference type="Proteomes" id="UP001433268">
    <property type="component" value="Unassembled WGS sequence"/>
</dbReference>
<reference evidence="1 2" key="1">
    <citation type="submission" date="2023-01" db="EMBL/GenBank/DDBJ databases">
        <title>Analysis of 21 Apiospora genomes using comparative genomics revels a genus with tremendous synthesis potential of carbohydrate active enzymes and secondary metabolites.</title>
        <authorList>
            <person name="Sorensen T."/>
        </authorList>
    </citation>
    <scope>NUCLEOTIDE SEQUENCE [LARGE SCALE GENOMIC DNA]</scope>
    <source>
        <strain evidence="1 2">CBS 114990</strain>
    </source>
</reference>
<keyword evidence="2" id="KW-1185">Reference proteome</keyword>